<accession>A0AA40AXX4</accession>
<reference evidence="2" key="1">
    <citation type="submission" date="2023-06" db="EMBL/GenBank/DDBJ databases">
        <title>Genome-scale phylogeny and comparative genomics of the fungal order Sordariales.</title>
        <authorList>
            <consortium name="Lawrence Berkeley National Laboratory"/>
            <person name="Hensen N."/>
            <person name="Bonometti L."/>
            <person name="Westerberg I."/>
            <person name="Brannstrom I.O."/>
            <person name="Guillou S."/>
            <person name="Cros-Aarteil S."/>
            <person name="Calhoun S."/>
            <person name="Haridas S."/>
            <person name="Kuo A."/>
            <person name="Mondo S."/>
            <person name="Pangilinan J."/>
            <person name="Riley R."/>
            <person name="Labutti K."/>
            <person name="Andreopoulos B."/>
            <person name="Lipzen A."/>
            <person name="Chen C."/>
            <person name="Yanf M."/>
            <person name="Daum C."/>
            <person name="Ng V."/>
            <person name="Clum A."/>
            <person name="Steindorff A."/>
            <person name="Ohm R."/>
            <person name="Martin F."/>
            <person name="Silar P."/>
            <person name="Natvig D."/>
            <person name="Lalanne C."/>
            <person name="Gautier V."/>
            <person name="Ament-Velasquez S.L."/>
            <person name="Kruys A."/>
            <person name="Hutchinson M.I."/>
            <person name="Powell A.J."/>
            <person name="Barry K."/>
            <person name="Miller A.N."/>
            <person name="Grigoriev I.V."/>
            <person name="Debuchy R."/>
            <person name="Gladieux P."/>
            <person name="Thoren M.H."/>
            <person name="Johannesson H."/>
        </authorList>
    </citation>
    <scope>NUCLEOTIDE SEQUENCE</scope>
    <source>
        <strain evidence="2">CBS 540.89</strain>
    </source>
</reference>
<keyword evidence="1" id="KW-0472">Membrane</keyword>
<feature type="transmembrane region" description="Helical" evidence="1">
    <location>
        <begin position="160"/>
        <end position="179"/>
    </location>
</feature>
<evidence type="ECO:0000313" key="2">
    <source>
        <dbReference type="EMBL" id="KAK0724017.1"/>
    </source>
</evidence>
<feature type="transmembrane region" description="Helical" evidence="1">
    <location>
        <begin position="120"/>
        <end position="139"/>
    </location>
</feature>
<organism evidence="2 3">
    <name type="scientific">Apiosordaria backusii</name>
    <dbReference type="NCBI Taxonomy" id="314023"/>
    <lineage>
        <taxon>Eukaryota</taxon>
        <taxon>Fungi</taxon>
        <taxon>Dikarya</taxon>
        <taxon>Ascomycota</taxon>
        <taxon>Pezizomycotina</taxon>
        <taxon>Sordariomycetes</taxon>
        <taxon>Sordariomycetidae</taxon>
        <taxon>Sordariales</taxon>
        <taxon>Lasiosphaeriaceae</taxon>
        <taxon>Apiosordaria</taxon>
    </lineage>
</organism>
<feature type="transmembrane region" description="Helical" evidence="1">
    <location>
        <begin position="185"/>
        <end position="205"/>
    </location>
</feature>
<gene>
    <name evidence="2" type="ORF">B0T21DRAFT_351135</name>
</gene>
<keyword evidence="1" id="KW-1133">Transmembrane helix</keyword>
<evidence type="ECO:0000256" key="1">
    <source>
        <dbReference type="SAM" id="Phobius"/>
    </source>
</evidence>
<evidence type="ECO:0000313" key="3">
    <source>
        <dbReference type="Proteomes" id="UP001172159"/>
    </source>
</evidence>
<name>A0AA40AXX4_9PEZI</name>
<keyword evidence="3" id="KW-1185">Reference proteome</keyword>
<comment type="caution">
    <text evidence="2">The sequence shown here is derived from an EMBL/GenBank/DDBJ whole genome shotgun (WGS) entry which is preliminary data.</text>
</comment>
<dbReference type="AlphaFoldDB" id="A0AA40AXX4"/>
<proteinExistence type="predicted"/>
<protein>
    <submittedName>
        <fullName evidence="2">Uncharacterized protein</fullName>
    </submittedName>
</protein>
<sequence length="263" mass="30842">MALSSQAKITEDTAIDYKVLPIAVAMKKWKASHPKYKPLISPIPKRTTLFLTNGATTYIVENTFPEGALGLAASMWAPWNCMGCQWSRTIFLSPTVKVLISLIAYKLFQLISYIKKRANKLLIILFIKRLFSLYKVNILKSNFTIIEIKVLNNFLIKKTMFIKFIILIEVLYYSIKSLLFKFKLYYYINNSLTFIVFKPYFNLIISKAEFKYYRLSPFLYYLLLLYYYRSFLKGIEVANKAVISFIILKSSLLSWLFNTLKRF</sequence>
<feature type="transmembrane region" description="Helical" evidence="1">
    <location>
        <begin position="212"/>
        <end position="229"/>
    </location>
</feature>
<feature type="transmembrane region" description="Helical" evidence="1">
    <location>
        <begin position="241"/>
        <end position="260"/>
    </location>
</feature>
<feature type="transmembrane region" description="Helical" evidence="1">
    <location>
        <begin position="96"/>
        <end position="114"/>
    </location>
</feature>
<dbReference type="Proteomes" id="UP001172159">
    <property type="component" value="Unassembled WGS sequence"/>
</dbReference>
<dbReference type="EMBL" id="JAUKTV010000011">
    <property type="protein sequence ID" value="KAK0724017.1"/>
    <property type="molecule type" value="Genomic_DNA"/>
</dbReference>
<keyword evidence="1" id="KW-0812">Transmembrane</keyword>